<name>A0A2N7VL59_9BURK</name>
<sequence>MSARGNASPPKLQVNYEEFLPKARRQGYYRPQQRVRTAARRLPSLAGSLLDGEPRIAHPRLIDQ</sequence>
<keyword evidence="2" id="KW-1185">Reference proteome</keyword>
<gene>
    <name evidence="1" type="ORF">C0Z18_18875</name>
</gene>
<reference evidence="1 2" key="1">
    <citation type="submission" date="2018-01" db="EMBL/GenBank/DDBJ databases">
        <title>Whole genome analyses suggest that Burkholderia sensu lato contains two further novel genera in the rhizoxinica-symbiotica group Mycetohabitans gen. nov., and Trinickia gen. nov.: implications for the evolution of diazotrophy and nodulation in the Burkholderiaceae.</title>
        <authorList>
            <person name="Estrada-de los Santos P."/>
            <person name="Palmer M."/>
            <person name="Chavez-Ramirez B."/>
            <person name="Beukes C."/>
            <person name="Steenkamp E.T."/>
            <person name="Hirsch A.M."/>
            <person name="Manyaka P."/>
            <person name="Maluk M."/>
            <person name="Lafos M."/>
            <person name="Crook M."/>
            <person name="Gross E."/>
            <person name="Simon M.F."/>
            <person name="Bueno dos Reis Junior F."/>
            <person name="Poole P.S."/>
            <person name="Venter S.N."/>
            <person name="James E.K."/>
        </authorList>
    </citation>
    <scope>NUCLEOTIDE SEQUENCE [LARGE SCALE GENOMIC DNA]</scope>
    <source>
        <strain evidence="1 2">GIMN1.004</strain>
    </source>
</reference>
<dbReference type="EMBL" id="PNYA01000017">
    <property type="protein sequence ID" value="PMS17902.1"/>
    <property type="molecule type" value="Genomic_DNA"/>
</dbReference>
<proteinExistence type="predicted"/>
<accession>A0A2N7VL59</accession>
<dbReference type="AlphaFoldDB" id="A0A2N7VL59"/>
<evidence type="ECO:0000313" key="2">
    <source>
        <dbReference type="Proteomes" id="UP000235616"/>
    </source>
</evidence>
<organism evidence="1 2">
    <name type="scientific">Trinickia dabaoshanensis</name>
    <dbReference type="NCBI Taxonomy" id="564714"/>
    <lineage>
        <taxon>Bacteria</taxon>
        <taxon>Pseudomonadati</taxon>
        <taxon>Pseudomonadota</taxon>
        <taxon>Betaproteobacteria</taxon>
        <taxon>Burkholderiales</taxon>
        <taxon>Burkholderiaceae</taxon>
        <taxon>Trinickia</taxon>
    </lineage>
</organism>
<protein>
    <submittedName>
        <fullName evidence="1">Uncharacterized protein</fullName>
    </submittedName>
</protein>
<dbReference type="Proteomes" id="UP000235616">
    <property type="component" value="Unassembled WGS sequence"/>
</dbReference>
<comment type="caution">
    <text evidence="1">The sequence shown here is derived from an EMBL/GenBank/DDBJ whole genome shotgun (WGS) entry which is preliminary data.</text>
</comment>
<evidence type="ECO:0000313" key="1">
    <source>
        <dbReference type="EMBL" id="PMS17902.1"/>
    </source>
</evidence>